<evidence type="ECO:0000256" key="1">
    <source>
        <dbReference type="SAM" id="SignalP"/>
    </source>
</evidence>
<dbReference type="Pfam" id="PF00753">
    <property type="entry name" value="Lactamase_B"/>
    <property type="match status" value="1"/>
</dbReference>
<gene>
    <name evidence="3" type="ORF">IFO71_10490</name>
</gene>
<dbReference type="Gene3D" id="3.60.15.10">
    <property type="entry name" value="Ribonuclease Z/Hydroxyacylglutathione hydrolase-like"/>
    <property type="match status" value="1"/>
</dbReference>
<dbReference type="RefSeq" id="WP_192029586.1">
    <property type="nucleotide sequence ID" value="NZ_JACYTR010000018.1"/>
</dbReference>
<protein>
    <submittedName>
        <fullName evidence="3">MBL fold metallo-hydrolase</fullName>
    </submittedName>
</protein>
<dbReference type="InterPro" id="IPR036866">
    <property type="entry name" value="RibonucZ/Hydroxyglut_hydro"/>
</dbReference>
<keyword evidence="4" id="KW-1185">Reference proteome</keyword>
<feature type="chain" id="PRO_5043980384" evidence="1">
    <location>
        <begin position="20"/>
        <end position="496"/>
    </location>
</feature>
<dbReference type="PANTHER" id="PTHR42951:SF20">
    <property type="entry name" value="BETA LACTAMASE"/>
    <property type="match status" value="1"/>
</dbReference>
<dbReference type="InterPro" id="IPR001279">
    <property type="entry name" value="Metallo-B-lactamas"/>
</dbReference>
<keyword evidence="1" id="KW-0732">Signal</keyword>
<organism evidence="3 4">
    <name type="scientific">Pseudomarimonas arenosa</name>
    <dbReference type="NCBI Taxonomy" id="2774145"/>
    <lineage>
        <taxon>Bacteria</taxon>
        <taxon>Pseudomonadati</taxon>
        <taxon>Pseudomonadota</taxon>
        <taxon>Gammaproteobacteria</taxon>
        <taxon>Lysobacterales</taxon>
        <taxon>Lysobacteraceae</taxon>
        <taxon>Pseudomarimonas</taxon>
    </lineage>
</organism>
<proteinExistence type="predicted"/>
<feature type="signal peptide" evidence="1">
    <location>
        <begin position="1"/>
        <end position="19"/>
    </location>
</feature>
<evidence type="ECO:0000313" key="3">
    <source>
        <dbReference type="EMBL" id="MBD8526165.1"/>
    </source>
</evidence>
<dbReference type="AlphaFoldDB" id="A0AAW3ZMM8"/>
<dbReference type="InterPro" id="IPR050855">
    <property type="entry name" value="NDM-1-like"/>
</dbReference>
<sequence>MARLLLVLALYGAVAMVHADPRSLREFCLQGAVDLGVRGQGLHPSSGQTHPARWCVIAEPGSGRVYFSSDAAINADVREEFAQAYPDSRSVRIVNAQHPPDLAFVDVDATSEAARYRRIVPAVLVSELAEHPEWRVEGAAEGWQRVLYPGSDLPVDLRVVNGRLHTLRAMADLPLRGRVGVDWHWDWADGSAADPRRLRIEIGGEVFLRAEVDVSDLSAEESQGIWLPSGGQTPVEIPGEHWPSRVAPRLLELEPGVFQVRNVRTGFHHLVVDTEDGLVVADAPAGWVELAQIPPADLVPGLGISGLSERLVDFLRQHFPQRPIRAVALTHAHDDHAGGARAFAAEEASVYAPAATAAFLQASLNAASMPADRLSERGLELRVQPVEQRLRLDDARRPLELWSLGANPHVEAMLGVWLPEQRIFFQSDLHMPNPGTTAPAESRAGSECWFASWAIKHLPADARVMSSHAAALTARQQLESWLSSPLCESSRAAHSE</sequence>
<evidence type="ECO:0000259" key="2">
    <source>
        <dbReference type="SMART" id="SM00849"/>
    </source>
</evidence>
<dbReference type="EMBL" id="JACYTR010000018">
    <property type="protein sequence ID" value="MBD8526165.1"/>
    <property type="molecule type" value="Genomic_DNA"/>
</dbReference>
<name>A0AAW3ZMM8_9GAMM</name>
<dbReference type="PANTHER" id="PTHR42951">
    <property type="entry name" value="METALLO-BETA-LACTAMASE DOMAIN-CONTAINING"/>
    <property type="match status" value="1"/>
</dbReference>
<comment type="caution">
    <text evidence="3">The sequence shown here is derived from an EMBL/GenBank/DDBJ whole genome shotgun (WGS) entry which is preliminary data.</text>
</comment>
<reference evidence="3 4" key="1">
    <citation type="submission" date="2020-09" db="EMBL/GenBank/DDBJ databases">
        <title>Pseudoxanthomonas sp. CAU 1598 isolated from sand of Yaerae Beach.</title>
        <authorList>
            <person name="Kim W."/>
        </authorList>
    </citation>
    <scope>NUCLEOTIDE SEQUENCE [LARGE SCALE GENOMIC DNA]</scope>
    <source>
        <strain evidence="3 4">CAU 1598</strain>
    </source>
</reference>
<evidence type="ECO:0000313" key="4">
    <source>
        <dbReference type="Proteomes" id="UP000613768"/>
    </source>
</evidence>
<feature type="domain" description="Metallo-beta-lactamase" evidence="2">
    <location>
        <begin position="265"/>
        <end position="468"/>
    </location>
</feature>
<dbReference type="Proteomes" id="UP000613768">
    <property type="component" value="Unassembled WGS sequence"/>
</dbReference>
<dbReference type="SMART" id="SM00849">
    <property type="entry name" value="Lactamase_B"/>
    <property type="match status" value="1"/>
</dbReference>
<accession>A0AAW3ZMM8</accession>
<dbReference type="SUPFAM" id="SSF56281">
    <property type="entry name" value="Metallo-hydrolase/oxidoreductase"/>
    <property type="match status" value="1"/>
</dbReference>